<accession>A0AA39ZK62</accession>
<reference evidence="1" key="1">
    <citation type="submission" date="2023-06" db="EMBL/GenBank/DDBJ databases">
        <title>Genome-scale phylogeny and comparative genomics of the fungal order Sordariales.</title>
        <authorList>
            <consortium name="Lawrence Berkeley National Laboratory"/>
            <person name="Hensen N."/>
            <person name="Bonometti L."/>
            <person name="Westerberg I."/>
            <person name="Brannstrom I.O."/>
            <person name="Guillou S."/>
            <person name="Cros-Aarteil S."/>
            <person name="Calhoun S."/>
            <person name="Haridas S."/>
            <person name="Kuo A."/>
            <person name="Mondo S."/>
            <person name="Pangilinan J."/>
            <person name="Riley R."/>
            <person name="Labutti K."/>
            <person name="Andreopoulos B."/>
            <person name="Lipzen A."/>
            <person name="Chen C."/>
            <person name="Yanf M."/>
            <person name="Daum C."/>
            <person name="Ng V."/>
            <person name="Clum A."/>
            <person name="Steindorff A."/>
            <person name="Ohm R."/>
            <person name="Martin F."/>
            <person name="Silar P."/>
            <person name="Natvig D."/>
            <person name="Lalanne C."/>
            <person name="Gautier V."/>
            <person name="Ament-Velasquez S.L."/>
            <person name="Kruys A."/>
            <person name="Hutchinson M.I."/>
            <person name="Powell A.J."/>
            <person name="Barry K."/>
            <person name="Miller A.N."/>
            <person name="Grigoriev I.V."/>
            <person name="Debuchy R."/>
            <person name="Gladieux P."/>
            <person name="Thoren M.H."/>
            <person name="Johannesson H."/>
        </authorList>
    </citation>
    <scope>NUCLEOTIDE SEQUENCE</scope>
    <source>
        <strain evidence="1">CBS 307.81</strain>
    </source>
</reference>
<dbReference type="InterPro" id="IPR011009">
    <property type="entry name" value="Kinase-like_dom_sf"/>
</dbReference>
<dbReference type="EMBL" id="JAULSY010000012">
    <property type="protein sequence ID" value="KAK0672521.1"/>
    <property type="molecule type" value="Genomic_DNA"/>
</dbReference>
<proteinExistence type="predicted"/>
<dbReference type="SUPFAM" id="SSF56112">
    <property type="entry name" value="Protein kinase-like (PK-like)"/>
    <property type="match status" value="1"/>
</dbReference>
<gene>
    <name evidence="1" type="ORF">QBC41DRAFT_268025</name>
</gene>
<comment type="caution">
    <text evidence="1">The sequence shown here is derived from an EMBL/GenBank/DDBJ whole genome shotgun (WGS) entry which is preliminary data.</text>
</comment>
<evidence type="ECO:0000313" key="1">
    <source>
        <dbReference type="EMBL" id="KAK0672521.1"/>
    </source>
</evidence>
<dbReference type="Proteomes" id="UP001174997">
    <property type="component" value="Unassembled WGS sequence"/>
</dbReference>
<sequence>MITVQDKAIIKIIGHNWWHSDNKVETESGVGFFRRLLYLSESGITGNRVKNTVQLVGYAKFPVQDLLINSVHKDGYQGADFTQRLTDQLDARPEHVYGLVFEHAQGGPLLQTVKKHFRDWDTGETHRSDEFVQTFAVENWYTILRFMYQIGTALRDLPVPHRAVTASNIFLRHRAYPPEIFSQVVKTKPFLDRYRAVLGEPSPPEEGDDMFWGFSDYPRPVNDPDCDRGEDAMKFGYFAGQLIAEAMPGLADIRQYPGSHNGDE</sequence>
<feature type="non-terminal residue" evidence="1">
    <location>
        <position position="264"/>
    </location>
</feature>
<organism evidence="1 2">
    <name type="scientific">Cercophora samala</name>
    <dbReference type="NCBI Taxonomy" id="330535"/>
    <lineage>
        <taxon>Eukaryota</taxon>
        <taxon>Fungi</taxon>
        <taxon>Dikarya</taxon>
        <taxon>Ascomycota</taxon>
        <taxon>Pezizomycotina</taxon>
        <taxon>Sordariomycetes</taxon>
        <taxon>Sordariomycetidae</taxon>
        <taxon>Sordariales</taxon>
        <taxon>Lasiosphaeriaceae</taxon>
        <taxon>Cercophora</taxon>
    </lineage>
</organism>
<protein>
    <recommendedName>
        <fullName evidence="3">Protein kinase domain-containing protein</fullName>
    </recommendedName>
</protein>
<evidence type="ECO:0008006" key="3">
    <source>
        <dbReference type="Google" id="ProtNLM"/>
    </source>
</evidence>
<dbReference type="AlphaFoldDB" id="A0AA39ZK62"/>
<evidence type="ECO:0000313" key="2">
    <source>
        <dbReference type="Proteomes" id="UP001174997"/>
    </source>
</evidence>
<name>A0AA39ZK62_9PEZI</name>
<keyword evidence="2" id="KW-1185">Reference proteome</keyword>